<protein>
    <recommendedName>
        <fullName evidence="2">Pyrrolo-quinoline quinone repeat domain-containing protein</fullName>
    </recommendedName>
</protein>
<dbReference type="InterPro" id="IPR011047">
    <property type="entry name" value="Quinoprotein_ADH-like_sf"/>
</dbReference>
<dbReference type="InterPro" id="IPR002372">
    <property type="entry name" value="PQQ_rpt_dom"/>
</dbReference>
<dbReference type="KEGG" id="kbs:EPA93_32460"/>
<evidence type="ECO:0000313" key="4">
    <source>
        <dbReference type="Proteomes" id="UP000290365"/>
    </source>
</evidence>
<dbReference type="SMART" id="SM00564">
    <property type="entry name" value="PQQ"/>
    <property type="match status" value="5"/>
</dbReference>
<dbReference type="SUPFAM" id="SSF50998">
    <property type="entry name" value="Quinoprotein alcohol dehydrogenase-like"/>
    <property type="match status" value="2"/>
</dbReference>
<dbReference type="Pfam" id="PF13360">
    <property type="entry name" value="PQQ_2"/>
    <property type="match status" value="2"/>
</dbReference>
<feature type="domain" description="Pyrrolo-quinoline quinone repeat" evidence="2">
    <location>
        <begin position="225"/>
        <end position="411"/>
    </location>
</feature>
<dbReference type="PANTHER" id="PTHR34512:SF30">
    <property type="entry name" value="OUTER MEMBRANE PROTEIN ASSEMBLY FACTOR BAMB"/>
    <property type="match status" value="1"/>
</dbReference>
<dbReference type="EMBL" id="CP035758">
    <property type="protein sequence ID" value="QBD80434.1"/>
    <property type="molecule type" value="Genomic_DNA"/>
</dbReference>
<dbReference type="InterPro" id="IPR015943">
    <property type="entry name" value="WD40/YVTN_repeat-like_dom_sf"/>
</dbReference>
<keyword evidence="1" id="KW-1133">Transmembrane helix</keyword>
<dbReference type="InterPro" id="IPR018391">
    <property type="entry name" value="PQQ_b-propeller_rpt"/>
</dbReference>
<evidence type="ECO:0000259" key="2">
    <source>
        <dbReference type="Pfam" id="PF13360"/>
    </source>
</evidence>
<evidence type="ECO:0000313" key="3">
    <source>
        <dbReference type="EMBL" id="QBD80434.1"/>
    </source>
</evidence>
<name>A0A4P6JXQ4_KTERU</name>
<reference evidence="3 4" key="1">
    <citation type="submission" date="2019-01" db="EMBL/GenBank/DDBJ databases">
        <title>Ktedonosporobacter rubrisoli SCAWS-G2.</title>
        <authorList>
            <person name="Huang Y."/>
            <person name="Yan B."/>
        </authorList>
    </citation>
    <scope>NUCLEOTIDE SEQUENCE [LARGE SCALE GENOMIC DNA]</scope>
    <source>
        <strain evidence="3 4">SCAWS-G2</strain>
    </source>
</reference>
<feature type="domain" description="Pyrrolo-quinoline quinone repeat" evidence="2">
    <location>
        <begin position="65"/>
        <end position="215"/>
    </location>
</feature>
<gene>
    <name evidence="3" type="ORF">EPA93_32460</name>
</gene>
<proteinExistence type="predicted"/>
<dbReference type="RefSeq" id="WP_129891498.1">
    <property type="nucleotide sequence ID" value="NZ_CP035758.1"/>
</dbReference>
<dbReference type="Proteomes" id="UP000290365">
    <property type="component" value="Chromosome"/>
</dbReference>
<sequence>MSGNEEPSSTPQKVKLRLLVTLAAIAGTILILGALLLIIPLLRREQPASRAFSTSKEASGLYAFQRNTLYRLDSRTHAIQWKHTFAGREQPIYEPLNEKNGPVAVSGILYVETKQDAVQRFLSAISATDGSTLWREPIATRAFVNNIAVYTLVESLTKDVTTLTARDLHTGKQLWQKQYPIVVSKSNSSRGTDYTEGLRLITVTDQVLYAVGSQEEHGQVIFGRYALSPRDGAILWQDRNLIPGHMPTVAAQIADGALYTMEYHLYPVPPTTDAHGMTMSEVIETQIRAYNAAMGKKLWSSPELQGVEPNGGFSLKVSGDLLYYHDFIQNYTDHRADKMTLHALNRKDGTQRWQYQVPDNDSMTDSALLGDTLYLETSHFAPGVRSEDLQLQVIAINALTGAVRWSTPIKFLDGSEKTPTPVPGSIDPGFATGYIVDMAPVASREEVYYSSPASRITVLRPSDGKMLTQFWLDKTSQTTVLDRAVLFVVP</sequence>
<feature type="transmembrane region" description="Helical" evidence="1">
    <location>
        <begin position="20"/>
        <end position="42"/>
    </location>
</feature>
<keyword evidence="4" id="KW-1185">Reference proteome</keyword>
<keyword evidence="1" id="KW-0472">Membrane</keyword>
<accession>A0A4P6JXQ4</accession>
<keyword evidence="1" id="KW-0812">Transmembrane</keyword>
<dbReference type="OrthoDB" id="138237at2"/>
<dbReference type="PANTHER" id="PTHR34512">
    <property type="entry name" value="CELL SURFACE PROTEIN"/>
    <property type="match status" value="1"/>
</dbReference>
<organism evidence="3 4">
    <name type="scientific">Ktedonosporobacter rubrisoli</name>
    <dbReference type="NCBI Taxonomy" id="2509675"/>
    <lineage>
        <taxon>Bacteria</taxon>
        <taxon>Bacillati</taxon>
        <taxon>Chloroflexota</taxon>
        <taxon>Ktedonobacteria</taxon>
        <taxon>Ktedonobacterales</taxon>
        <taxon>Ktedonosporobacteraceae</taxon>
        <taxon>Ktedonosporobacter</taxon>
    </lineage>
</organism>
<evidence type="ECO:0000256" key="1">
    <source>
        <dbReference type="SAM" id="Phobius"/>
    </source>
</evidence>
<dbReference type="Gene3D" id="2.130.10.10">
    <property type="entry name" value="YVTN repeat-like/Quinoprotein amine dehydrogenase"/>
    <property type="match status" value="2"/>
</dbReference>
<dbReference type="AlphaFoldDB" id="A0A4P6JXQ4"/>